<feature type="region of interest" description="Disordered" evidence="13">
    <location>
        <begin position="866"/>
        <end position="887"/>
    </location>
</feature>
<dbReference type="GO" id="GO:0030915">
    <property type="term" value="C:Smc5-Smc6 complex"/>
    <property type="evidence" value="ECO:0007669"/>
    <property type="project" value="TreeGrafter"/>
</dbReference>
<gene>
    <name evidence="15" type="ORF">DIURU_002957</name>
</gene>
<evidence type="ECO:0000313" key="16">
    <source>
        <dbReference type="Proteomes" id="UP000449547"/>
    </source>
</evidence>
<dbReference type="InterPro" id="IPR003395">
    <property type="entry name" value="RecF/RecN/SMC_N"/>
</dbReference>
<dbReference type="Pfam" id="PF02463">
    <property type="entry name" value="SMC_N"/>
    <property type="match status" value="1"/>
</dbReference>
<dbReference type="SUPFAM" id="SSF52540">
    <property type="entry name" value="P-loop containing nucleoside triphosphate hydrolases"/>
    <property type="match status" value="1"/>
</dbReference>
<keyword evidence="8 12" id="KW-0175">Coiled coil</keyword>
<organism evidence="15 16">
    <name type="scientific">Diutina rugosa</name>
    <name type="common">Yeast</name>
    <name type="synonym">Candida rugosa</name>
    <dbReference type="NCBI Taxonomy" id="5481"/>
    <lineage>
        <taxon>Eukaryota</taxon>
        <taxon>Fungi</taxon>
        <taxon>Dikarya</taxon>
        <taxon>Ascomycota</taxon>
        <taxon>Saccharomycotina</taxon>
        <taxon>Pichiomycetes</taxon>
        <taxon>Debaryomycetaceae</taxon>
        <taxon>Diutina</taxon>
    </lineage>
</organism>
<evidence type="ECO:0000256" key="2">
    <source>
        <dbReference type="ARBA" id="ARBA00004286"/>
    </source>
</evidence>
<accession>A0A642UN73</accession>
<feature type="region of interest" description="Disordered" evidence="13">
    <location>
        <begin position="1"/>
        <end position="74"/>
    </location>
</feature>
<feature type="domain" description="RecF/RecN/SMC N-terminal" evidence="14">
    <location>
        <begin position="81"/>
        <end position="1070"/>
    </location>
</feature>
<dbReference type="OMA" id="FMCHRSL"/>
<protein>
    <recommendedName>
        <fullName evidence="14">RecF/RecN/SMC N-terminal domain-containing protein</fullName>
    </recommendedName>
</protein>
<dbReference type="GO" id="GO:0003697">
    <property type="term" value="F:single-stranded DNA binding"/>
    <property type="evidence" value="ECO:0007669"/>
    <property type="project" value="TreeGrafter"/>
</dbReference>
<dbReference type="AlphaFoldDB" id="A0A642UN73"/>
<keyword evidence="16" id="KW-1185">Reference proteome</keyword>
<keyword evidence="5" id="KW-0547">Nucleotide-binding</keyword>
<feature type="compositionally biased region" description="Basic and acidic residues" evidence="13">
    <location>
        <begin position="1"/>
        <end position="20"/>
    </location>
</feature>
<dbReference type="PANTHER" id="PTHR19306:SF6">
    <property type="entry name" value="STRUCTURAL MAINTENANCE OF CHROMOSOMES PROTEIN 6"/>
    <property type="match status" value="1"/>
</dbReference>
<evidence type="ECO:0000256" key="12">
    <source>
        <dbReference type="SAM" id="Coils"/>
    </source>
</evidence>
<dbReference type="VEuPathDB" id="FungiDB:DIURU_002957"/>
<keyword evidence="4" id="KW-0158">Chromosome</keyword>
<evidence type="ECO:0000256" key="3">
    <source>
        <dbReference type="ARBA" id="ARBA00006793"/>
    </source>
</evidence>
<dbReference type="Gene3D" id="3.40.50.300">
    <property type="entry name" value="P-loop containing nucleotide triphosphate hydrolases"/>
    <property type="match status" value="2"/>
</dbReference>
<evidence type="ECO:0000256" key="13">
    <source>
        <dbReference type="SAM" id="MobiDB-lite"/>
    </source>
</evidence>
<dbReference type="GO" id="GO:0007059">
    <property type="term" value="P:chromosome segregation"/>
    <property type="evidence" value="ECO:0007669"/>
    <property type="project" value="UniProtKB-ARBA"/>
</dbReference>
<dbReference type="InterPro" id="IPR027417">
    <property type="entry name" value="P-loop_NTPase"/>
</dbReference>
<keyword evidence="10" id="KW-0234">DNA repair</keyword>
<dbReference type="GO" id="GO:0003684">
    <property type="term" value="F:damaged DNA binding"/>
    <property type="evidence" value="ECO:0007669"/>
    <property type="project" value="TreeGrafter"/>
</dbReference>
<feature type="coiled-coil region" evidence="12">
    <location>
        <begin position="248"/>
        <end position="296"/>
    </location>
</feature>
<reference evidence="15 16" key="1">
    <citation type="submission" date="2019-07" db="EMBL/GenBank/DDBJ databases">
        <title>Genome assembly of two rare yeast pathogens: Diutina rugosa and Trichomonascus ciferrii.</title>
        <authorList>
            <person name="Mixao V."/>
            <person name="Saus E."/>
            <person name="Hansen A."/>
            <person name="Lass-Flor C."/>
            <person name="Gabaldon T."/>
        </authorList>
    </citation>
    <scope>NUCLEOTIDE SEQUENCE [LARGE SCALE GENOMIC DNA]</scope>
    <source>
        <strain evidence="15 16">CBS 613</strain>
    </source>
</reference>
<evidence type="ECO:0000256" key="4">
    <source>
        <dbReference type="ARBA" id="ARBA00022454"/>
    </source>
</evidence>
<feature type="coiled-coil region" evidence="12">
    <location>
        <begin position="329"/>
        <end position="426"/>
    </location>
</feature>
<comment type="caution">
    <text evidence="15">The sequence shown here is derived from an EMBL/GenBank/DDBJ whole genome shotgun (WGS) entry which is preliminary data.</text>
</comment>
<comment type="similarity">
    <text evidence="3">Belongs to the SMC family. SMC6 subfamily.</text>
</comment>
<dbReference type="GeneID" id="54781608"/>
<keyword evidence="6" id="KW-0227">DNA damage</keyword>
<sequence length="1095" mass="125474">MKRRLAESDDDVRTAKRADYSSDYSPDDSETDTNGNPPPAVPARPDPRRLDSNSDVTSESESESETPNGLWDTEPAKSGWIQKLELFNFMCHDHFVINLHPQINFIIGRNGAGKSAILTGLLVAFGVRANDTSRGSAAKDLIKHGKQTAKVRVTFANEGVEAYQPDVYGPSITIERKLVQKGAHSYSLLDSSGKVVSKRRRDLDDMLRRFGITAENPMAFMSQERAKQFLKDTNDSQKFDYFRQGAMIDVIEKNYVDSEEKLINIRRRITQAQESMKSINSRYQKLEKEHNSYSDHQTLQAELAALQGRVLWEIVRKIELKIDAFVEKETACQEDITSLEGELEKLETEMAAHDVRKRELQDVVEEALAIRDHNRLEAEKAKDFTSGLNQKLNAEKAQLSELENKIIKCQNDIKTLEGRLEGERERLEQSGNSRDIIEKELHIVEEQLSQVILDFNAAQAAVDEAAELQLPANLGDELRSASDEVDRLSRHVSQQNRDPYQAWGSGMRNLVAAIKREQGWKNEPIGPLGAFISVRSIPGFKNTEWQKLVCTVLAKQLNSFVVSCESDRRRLEGLISRYIQHNGPSVITRKFAVFDFSQGKPRDCNTLVDILDVSDPIVQCALVDSSQVERYAILTQDDQQAINLAGRSQIAGVYILRGNGGKVLKSVNRTLKRDPIYFDEGLPRLAVKNEDFTEQLREAQNHLAELRNREREEREKIRRRKEQALSARRECQEEKAKLETKIFALREKLAEDLQAQVDNLQNALQHEFRRLESHQRLRESLTEQVAAISAQHQSAKETTEKLKQAFAAANYRLDMAKEEVRTFDVNNAASEHRVAQLKSDIDDRQQELEKIRQYLEEGRTKREARVSQAEEIVSREQSGLQPTDTKESLARRYEELDLKVKQLASEQRRSYEECLQEFLNVQQEREEGKRTLEEMAELHGQLRQDLNHRQEKFIDARTRKQREARQAFSRCLGIRGFDGSLCFDEDRRRLSISVSRERDGDMREVSTLSGGEKSYTQISFLLAIWRIMESKIRGLDEFDVFMDSVNRSIAIKMLLQELEKYPKSQTILVTPQDISAVGDLDRDDVKIHRMNDPRA</sequence>
<dbReference type="RefSeq" id="XP_034012245.1">
    <property type="nucleotide sequence ID" value="XM_034155665.1"/>
</dbReference>
<keyword evidence="9" id="KW-0233">DNA recombination</keyword>
<evidence type="ECO:0000256" key="1">
    <source>
        <dbReference type="ARBA" id="ARBA00004123"/>
    </source>
</evidence>
<name>A0A642UN73_DIURU</name>
<proteinExistence type="inferred from homology"/>
<evidence type="ECO:0000256" key="6">
    <source>
        <dbReference type="ARBA" id="ARBA00022763"/>
    </source>
</evidence>
<evidence type="ECO:0000313" key="15">
    <source>
        <dbReference type="EMBL" id="KAA8902163.1"/>
    </source>
</evidence>
<keyword evidence="7" id="KW-0067">ATP-binding</keyword>
<dbReference type="EMBL" id="SWFT01000092">
    <property type="protein sequence ID" value="KAA8902163.1"/>
    <property type="molecule type" value="Genomic_DNA"/>
</dbReference>
<evidence type="ECO:0000256" key="5">
    <source>
        <dbReference type="ARBA" id="ARBA00022741"/>
    </source>
</evidence>
<evidence type="ECO:0000256" key="11">
    <source>
        <dbReference type="ARBA" id="ARBA00023242"/>
    </source>
</evidence>
<keyword evidence="11" id="KW-0539">Nucleus</keyword>
<comment type="subcellular location">
    <subcellularLocation>
        <location evidence="2">Chromosome</location>
    </subcellularLocation>
    <subcellularLocation>
        <location evidence="1">Nucleus</location>
    </subcellularLocation>
</comment>
<dbReference type="GO" id="GO:0005634">
    <property type="term" value="C:nucleus"/>
    <property type="evidence" value="ECO:0007669"/>
    <property type="project" value="UniProtKB-SubCell"/>
</dbReference>
<evidence type="ECO:0000256" key="7">
    <source>
        <dbReference type="ARBA" id="ARBA00022840"/>
    </source>
</evidence>
<dbReference type="GO" id="GO:0035861">
    <property type="term" value="C:site of double-strand break"/>
    <property type="evidence" value="ECO:0007669"/>
    <property type="project" value="TreeGrafter"/>
</dbReference>
<evidence type="ECO:0000256" key="8">
    <source>
        <dbReference type="ARBA" id="ARBA00023054"/>
    </source>
</evidence>
<dbReference type="Proteomes" id="UP000449547">
    <property type="component" value="Unassembled WGS sequence"/>
</dbReference>
<evidence type="ECO:0000256" key="10">
    <source>
        <dbReference type="ARBA" id="ARBA00023204"/>
    </source>
</evidence>
<feature type="coiled-coil region" evidence="12">
    <location>
        <begin position="827"/>
        <end position="854"/>
    </location>
</feature>
<dbReference type="GO" id="GO:0000724">
    <property type="term" value="P:double-strand break repair via homologous recombination"/>
    <property type="evidence" value="ECO:0007669"/>
    <property type="project" value="TreeGrafter"/>
</dbReference>
<dbReference type="OrthoDB" id="10265785at2759"/>
<dbReference type="PANTHER" id="PTHR19306">
    <property type="entry name" value="STRUCTURAL MAINTENANCE OF CHROMOSOMES 5,6 SMC5, SMC6"/>
    <property type="match status" value="1"/>
</dbReference>
<evidence type="ECO:0000256" key="9">
    <source>
        <dbReference type="ARBA" id="ARBA00023172"/>
    </source>
</evidence>
<feature type="coiled-coil region" evidence="12">
    <location>
        <begin position="689"/>
        <end position="798"/>
    </location>
</feature>
<dbReference type="GO" id="GO:0005524">
    <property type="term" value="F:ATP binding"/>
    <property type="evidence" value="ECO:0007669"/>
    <property type="project" value="UniProtKB-KW"/>
</dbReference>
<evidence type="ECO:0000259" key="14">
    <source>
        <dbReference type="Pfam" id="PF02463"/>
    </source>
</evidence>